<keyword evidence="1" id="KW-0808">Transferase</keyword>
<reference evidence="1 2" key="1">
    <citation type="submission" date="2018-12" db="EMBL/GenBank/DDBJ databases">
        <authorList>
            <consortium name="Pathogen Informatics"/>
        </authorList>
    </citation>
    <scope>NUCLEOTIDE SEQUENCE [LARGE SCALE GENOMIC DNA]</scope>
    <source>
        <strain evidence="1 2">NCTC7102</strain>
    </source>
</reference>
<protein>
    <submittedName>
        <fullName evidence="1">Hydroxymethyltransferase</fullName>
    </submittedName>
</protein>
<evidence type="ECO:0000313" key="2">
    <source>
        <dbReference type="Proteomes" id="UP000281393"/>
    </source>
</evidence>
<keyword evidence="1" id="KW-0489">Methyltransferase</keyword>
<dbReference type="AlphaFoldDB" id="A0A447JNR3"/>
<dbReference type="GO" id="GO:0008168">
    <property type="term" value="F:methyltransferase activity"/>
    <property type="evidence" value="ECO:0007669"/>
    <property type="project" value="UniProtKB-KW"/>
</dbReference>
<dbReference type="GO" id="GO:0032259">
    <property type="term" value="P:methylation"/>
    <property type="evidence" value="ECO:0007669"/>
    <property type="project" value="UniProtKB-KW"/>
</dbReference>
<dbReference type="Proteomes" id="UP000281393">
    <property type="component" value="Chromosome"/>
</dbReference>
<proteinExistence type="predicted"/>
<evidence type="ECO:0000313" key="1">
    <source>
        <dbReference type="EMBL" id="VDY45870.1"/>
    </source>
</evidence>
<accession>A0A447JNR3</accession>
<gene>
    <name evidence="1" type="ORF">NCTC7102_05136</name>
</gene>
<name>A0A447JNR3_SALET</name>
<organism evidence="1 2">
    <name type="scientific">Salmonella enterica subsp. enterica serovar Daytona</name>
    <dbReference type="NCBI Taxonomy" id="1962639"/>
    <lineage>
        <taxon>Bacteria</taxon>
        <taxon>Pseudomonadati</taxon>
        <taxon>Pseudomonadota</taxon>
        <taxon>Gammaproteobacteria</taxon>
        <taxon>Enterobacterales</taxon>
        <taxon>Enterobacteriaceae</taxon>
        <taxon>Salmonella</taxon>
    </lineage>
</organism>
<dbReference type="EMBL" id="LR133909">
    <property type="protein sequence ID" value="VDY45870.1"/>
    <property type="molecule type" value="Genomic_DNA"/>
</dbReference>
<sequence>MVKQVTKALLTPAMLWQIPGGHMPTVEEGVSKISAAHFASGGTFFMGDARIGSDPDTLSLQLLNTALNSATYGVPTVGDFLRKDKGYDWGQMQALNYRTLTSFRSYGAVVLLSVLRQSILTVKTAAGWRIKW</sequence>